<evidence type="ECO:0000256" key="6">
    <source>
        <dbReference type="ARBA" id="ARBA00023136"/>
    </source>
</evidence>
<evidence type="ECO:0000256" key="4">
    <source>
        <dbReference type="ARBA" id="ARBA00022692"/>
    </source>
</evidence>
<name>A0ABR3X6E9_9EURO</name>
<keyword evidence="11" id="KW-1185">Reference proteome</keyword>
<keyword evidence="6 8" id="KW-0472">Membrane</keyword>
<evidence type="ECO:0000259" key="9">
    <source>
        <dbReference type="PROSITE" id="PS50850"/>
    </source>
</evidence>
<dbReference type="PROSITE" id="PS50850">
    <property type="entry name" value="MFS"/>
    <property type="match status" value="1"/>
</dbReference>
<keyword evidence="5 8" id="KW-1133">Transmembrane helix</keyword>
<sequence>MTTGTSFTISNPENLPSPENDELYHTDHNLSNGAFPAVEESEKGDKRSIRGVRWAVTCIAIFSANLLYGLDNTIVADMQGAIAETYGEYSQIGWLGIGFTLGSVAFILPLGKAYAVFDVKWLFIGCLVMFTAGSALCGGSPNMNAIIVGRVWAGAGGAGMYLG</sequence>
<keyword evidence="3" id="KW-0813">Transport</keyword>
<evidence type="ECO:0000256" key="8">
    <source>
        <dbReference type="SAM" id="Phobius"/>
    </source>
</evidence>
<organism evidence="10 11">
    <name type="scientific">Paecilomyces lecythidis</name>
    <dbReference type="NCBI Taxonomy" id="3004212"/>
    <lineage>
        <taxon>Eukaryota</taxon>
        <taxon>Fungi</taxon>
        <taxon>Dikarya</taxon>
        <taxon>Ascomycota</taxon>
        <taxon>Pezizomycotina</taxon>
        <taxon>Eurotiomycetes</taxon>
        <taxon>Eurotiomycetidae</taxon>
        <taxon>Eurotiales</taxon>
        <taxon>Thermoascaceae</taxon>
        <taxon>Paecilomyces</taxon>
    </lineage>
</organism>
<dbReference type="InterPro" id="IPR036259">
    <property type="entry name" value="MFS_trans_sf"/>
</dbReference>
<comment type="similarity">
    <text evidence="2">Belongs to the major facilitator superfamily. TCR/Tet family.</text>
</comment>
<evidence type="ECO:0000313" key="11">
    <source>
        <dbReference type="Proteomes" id="UP001583193"/>
    </source>
</evidence>
<evidence type="ECO:0000256" key="7">
    <source>
        <dbReference type="SAM" id="MobiDB-lite"/>
    </source>
</evidence>
<evidence type="ECO:0000256" key="3">
    <source>
        <dbReference type="ARBA" id="ARBA00022448"/>
    </source>
</evidence>
<dbReference type="PANTHER" id="PTHR23501">
    <property type="entry name" value="MAJOR FACILITATOR SUPERFAMILY"/>
    <property type="match status" value="1"/>
</dbReference>
<dbReference type="InterPro" id="IPR011701">
    <property type="entry name" value="MFS"/>
</dbReference>
<evidence type="ECO:0000313" key="10">
    <source>
        <dbReference type="EMBL" id="KAL1871509.1"/>
    </source>
</evidence>
<evidence type="ECO:0000256" key="1">
    <source>
        <dbReference type="ARBA" id="ARBA00004141"/>
    </source>
</evidence>
<proteinExistence type="inferred from homology"/>
<reference evidence="10 11" key="1">
    <citation type="journal article" date="2024" name="IMA Fungus">
        <title>IMA Genome - F19 : A genome assembly and annotation guide to empower mycologists, including annotated draft genome sequences of Ceratocystis pirilliformis, Diaporthe australafricana, Fusarium ophioides, Paecilomyces lecythidis, and Sporothrix stenoceras.</title>
        <authorList>
            <person name="Aylward J."/>
            <person name="Wilson A.M."/>
            <person name="Visagie C.M."/>
            <person name="Spraker J."/>
            <person name="Barnes I."/>
            <person name="Buitendag C."/>
            <person name="Ceriani C."/>
            <person name="Del Mar Angel L."/>
            <person name="du Plessis D."/>
            <person name="Fuchs T."/>
            <person name="Gasser K."/>
            <person name="Kramer D."/>
            <person name="Li W."/>
            <person name="Munsamy K."/>
            <person name="Piso A."/>
            <person name="Price J.L."/>
            <person name="Sonnekus B."/>
            <person name="Thomas C."/>
            <person name="van der Nest A."/>
            <person name="van Dijk A."/>
            <person name="van Heerden A."/>
            <person name="van Vuuren N."/>
            <person name="Yilmaz N."/>
            <person name="Duong T.A."/>
            <person name="van der Merwe N.A."/>
            <person name="Wingfield M.J."/>
            <person name="Wingfield B.D."/>
        </authorList>
    </citation>
    <scope>NUCLEOTIDE SEQUENCE [LARGE SCALE GENOMIC DNA]</scope>
    <source>
        <strain evidence="10 11">CMW 18167</strain>
    </source>
</reference>
<comment type="subcellular location">
    <subcellularLocation>
        <location evidence="1">Membrane</location>
        <topology evidence="1">Multi-pass membrane protein</topology>
    </subcellularLocation>
</comment>
<dbReference type="Gene3D" id="1.20.1250.20">
    <property type="entry name" value="MFS general substrate transporter like domains"/>
    <property type="match status" value="1"/>
</dbReference>
<dbReference type="Pfam" id="PF07690">
    <property type="entry name" value="MFS_1"/>
    <property type="match status" value="1"/>
</dbReference>
<feature type="compositionally biased region" description="Polar residues" evidence="7">
    <location>
        <begin position="1"/>
        <end position="14"/>
    </location>
</feature>
<gene>
    <name evidence="10" type="ORF">Plec18167_007069</name>
</gene>
<feature type="transmembrane region" description="Helical" evidence="8">
    <location>
        <begin position="90"/>
        <end position="109"/>
    </location>
</feature>
<evidence type="ECO:0000256" key="2">
    <source>
        <dbReference type="ARBA" id="ARBA00007520"/>
    </source>
</evidence>
<feature type="domain" description="Major facilitator superfamily (MFS) profile" evidence="9">
    <location>
        <begin position="57"/>
        <end position="163"/>
    </location>
</feature>
<protein>
    <recommendedName>
        <fullName evidence="9">Major facilitator superfamily (MFS) profile domain-containing protein</fullName>
    </recommendedName>
</protein>
<dbReference type="InterPro" id="IPR020846">
    <property type="entry name" value="MFS_dom"/>
</dbReference>
<feature type="transmembrane region" description="Helical" evidence="8">
    <location>
        <begin position="51"/>
        <end position="70"/>
    </location>
</feature>
<feature type="region of interest" description="Disordered" evidence="7">
    <location>
        <begin position="1"/>
        <end position="21"/>
    </location>
</feature>
<keyword evidence="4 8" id="KW-0812">Transmembrane</keyword>
<comment type="caution">
    <text evidence="10">The sequence shown here is derived from an EMBL/GenBank/DDBJ whole genome shotgun (WGS) entry which is preliminary data.</text>
</comment>
<feature type="transmembrane region" description="Helical" evidence="8">
    <location>
        <begin position="121"/>
        <end position="141"/>
    </location>
</feature>
<dbReference type="PANTHER" id="PTHR23501:SF12">
    <property type="entry name" value="MAJOR FACILITATOR SUPERFAMILY (MFS) PROFILE DOMAIN-CONTAINING PROTEIN-RELATED"/>
    <property type="match status" value="1"/>
</dbReference>
<dbReference type="SUPFAM" id="SSF103473">
    <property type="entry name" value="MFS general substrate transporter"/>
    <property type="match status" value="1"/>
</dbReference>
<dbReference type="Proteomes" id="UP001583193">
    <property type="component" value="Unassembled WGS sequence"/>
</dbReference>
<accession>A0ABR3X6E9</accession>
<evidence type="ECO:0000256" key="5">
    <source>
        <dbReference type="ARBA" id="ARBA00022989"/>
    </source>
</evidence>
<dbReference type="EMBL" id="JAVDPF010000027">
    <property type="protein sequence ID" value="KAL1871509.1"/>
    <property type="molecule type" value="Genomic_DNA"/>
</dbReference>